<evidence type="ECO:0000313" key="2">
    <source>
        <dbReference type="EMBL" id="KAK1533039.1"/>
    </source>
</evidence>
<reference evidence="2 3" key="1">
    <citation type="submission" date="2016-10" db="EMBL/GenBank/DDBJ databases">
        <title>The genome sequence of Colletotrichum fioriniae PJ7.</title>
        <authorList>
            <person name="Baroncelli R."/>
        </authorList>
    </citation>
    <scope>NUCLEOTIDE SEQUENCE [LARGE SCALE GENOMIC DNA]</scope>
    <source>
        <strain evidence="2 3">IMI 309622</strain>
    </source>
</reference>
<feature type="compositionally biased region" description="Low complexity" evidence="1">
    <location>
        <begin position="137"/>
        <end position="147"/>
    </location>
</feature>
<dbReference type="EMBL" id="MOOE01000004">
    <property type="protein sequence ID" value="KAK1533039.1"/>
    <property type="molecule type" value="Genomic_DNA"/>
</dbReference>
<keyword evidence="3" id="KW-1185">Reference proteome</keyword>
<proteinExistence type="predicted"/>
<accession>A0AAI9Z3W9</accession>
<sequence length="201" mass="22079">MLDKKLAKSPPTPTPSLSVSIPLSCRRGIVALSIHPPSQRDSSKKQQQDHVRVKVCFPQKHLIPEAFCRPRKQIQKKDEMTFLGEPPVCSQLSIPPPTASCDPNRASYPPQSFRHPTPIPFRMQASRCIQPTIKSATTTTNGTSTTEKGGGNRSSFTALKKRSFANRAREGRSPAISTRASKKDRPPPSSLQCTCIHAVTI</sequence>
<feature type="region of interest" description="Disordered" evidence="1">
    <location>
        <begin position="1"/>
        <end position="20"/>
    </location>
</feature>
<evidence type="ECO:0000256" key="1">
    <source>
        <dbReference type="SAM" id="MobiDB-lite"/>
    </source>
</evidence>
<gene>
    <name evidence="2" type="ORF">CCOS01_05022</name>
</gene>
<dbReference type="RefSeq" id="XP_060317161.1">
    <property type="nucleotide sequence ID" value="XM_060453203.1"/>
</dbReference>
<name>A0AAI9Z3W9_9PEZI</name>
<comment type="caution">
    <text evidence="2">The sequence shown here is derived from an EMBL/GenBank/DDBJ whole genome shotgun (WGS) entry which is preliminary data.</text>
</comment>
<organism evidence="2 3">
    <name type="scientific">Colletotrichum costaricense</name>
    <dbReference type="NCBI Taxonomy" id="1209916"/>
    <lineage>
        <taxon>Eukaryota</taxon>
        <taxon>Fungi</taxon>
        <taxon>Dikarya</taxon>
        <taxon>Ascomycota</taxon>
        <taxon>Pezizomycotina</taxon>
        <taxon>Sordariomycetes</taxon>
        <taxon>Hypocreomycetidae</taxon>
        <taxon>Glomerellales</taxon>
        <taxon>Glomerellaceae</taxon>
        <taxon>Colletotrichum</taxon>
        <taxon>Colletotrichum acutatum species complex</taxon>
    </lineage>
</organism>
<dbReference type="AlphaFoldDB" id="A0AAI9Z3W9"/>
<protein>
    <submittedName>
        <fullName evidence="2">Uncharacterized protein</fullName>
    </submittedName>
</protein>
<feature type="region of interest" description="Disordered" evidence="1">
    <location>
        <begin position="132"/>
        <end position="191"/>
    </location>
</feature>
<evidence type="ECO:0000313" key="3">
    <source>
        <dbReference type="Proteomes" id="UP001240678"/>
    </source>
</evidence>
<dbReference type="Proteomes" id="UP001240678">
    <property type="component" value="Unassembled WGS sequence"/>
</dbReference>
<dbReference type="GeneID" id="85336750"/>